<protein>
    <submittedName>
        <fullName evidence="1">Putative secreted protein</fullName>
    </submittedName>
</protein>
<proteinExistence type="predicted"/>
<sequence>MLPSELFDLWLIIELTPPDAAAAPAATVAPDSLPNIFCTMFGRSGCIDTLPSLPPAADVAFPTIFRPLAAPAPRRSDNRRALLVLVVLALVPSLLLPDGEGAKGRIVPPAPPTPPPEEDCCFCFLLPVDDASLVPATVDPRSLVRSSFVPSFPACAFAVRADSFGIWNLVSSVFANPSALALVG</sequence>
<name>A0A2M4B3A0_9DIPT</name>
<dbReference type="EMBL" id="GGFK01014192">
    <property type="protein sequence ID" value="MBW47513.1"/>
    <property type="molecule type" value="Transcribed_RNA"/>
</dbReference>
<accession>A0A2M4B3A0</accession>
<reference evidence="1" key="1">
    <citation type="submission" date="2018-01" db="EMBL/GenBank/DDBJ databases">
        <title>An insight into the sialome of Amazonian anophelines.</title>
        <authorList>
            <person name="Ribeiro J.M."/>
            <person name="Scarpassa V."/>
            <person name="Calvo E."/>
        </authorList>
    </citation>
    <scope>NUCLEOTIDE SEQUENCE</scope>
    <source>
        <tissue evidence="1">Salivary glands</tissue>
    </source>
</reference>
<dbReference type="AlphaFoldDB" id="A0A2M4B3A0"/>
<evidence type="ECO:0000313" key="1">
    <source>
        <dbReference type="EMBL" id="MBW47513.1"/>
    </source>
</evidence>
<organism evidence="1">
    <name type="scientific">Anopheles triannulatus</name>
    <dbReference type="NCBI Taxonomy" id="58253"/>
    <lineage>
        <taxon>Eukaryota</taxon>
        <taxon>Metazoa</taxon>
        <taxon>Ecdysozoa</taxon>
        <taxon>Arthropoda</taxon>
        <taxon>Hexapoda</taxon>
        <taxon>Insecta</taxon>
        <taxon>Pterygota</taxon>
        <taxon>Neoptera</taxon>
        <taxon>Endopterygota</taxon>
        <taxon>Diptera</taxon>
        <taxon>Nematocera</taxon>
        <taxon>Culicoidea</taxon>
        <taxon>Culicidae</taxon>
        <taxon>Anophelinae</taxon>
        <taxon>Anopheles</taxon>
    </lineage>
</organism>